<comment type="caution">
    <text evidence="1">The sequence shown here is derived from an EMBL/GenBank/DDBJ whole genome shotgun (WGS) entry which is preliminary data.</text>
</comment>
<organism evidence="1 2">
    <name type="scientific">Salvia divinorum</name>
    <name type="common">Maria pastora</name>
    <name type="synonym">Diviner's sage</name>
    <dbReference type="NCBI Taxonomy" id="28513"/>
    <lineage>
        <taxon>Eukaryota</taxon>
        <taxon>Viridiplantae</taxon>
        <taxon>Streptophyta</taxon>
        <taxon>Embryophyta</taxon>
        <taxon>Tracheophyta</taxon>
        <taxon>Spermatophyta</taxon>
        <taxon>Magnoliopsida</taxon>
        <taxon>eudicotyledons</taxon>
        <taxon>Gunneridae</taxon>
        <taxon>Pentapetalae</taxon>
        <taxon>asterids</taxon>
        <taxon>lamiids</taxon>
        <taxon>Lamiales</taxon>
        <taxon>Lamiaceae</taxon>
        <taxon>Nepetoideae</taxon>
        <taxon>Mentheae</taxon>
        <taxon>Salviinae</taxon>
        <taxon>Salvia</taxon>
        <taxon>Salvia subgen. Calosphace</taxon>
    </lineage>
</organism>
<dbReference type="AlphaFoldDB" id="A0ABD1I8R0"/>
<gene>
    <name evidence="1" type="ORF">AAHA92_07374</name>
</gene>
<protein>
    <recommendedName>
        <fullName evidence="3">FLZ-type domain-containing protein</fullName>
    </recommendedName>
</protein>
<evidence type="ECO:0000313" key="1">
    <source>
        <dbReference type="EMBL" id="KAL1565114.1"/>
    </source>
</evidence>
<sequence length="271" mass="31120">MNLHLYFLSLYGKVSTIHYLSLSPFLQKRYNNESSSSSDSISTQKREGLLVFDDKPFDEDHIVFSTRNLTQSIAKITKIPSTNEGASEDNPGARRNNPTIRIPPCLLFTHGLSFRGIGSTASQHQTLSLLPMTVCTKHDTTSFLPLDYVQRMGEYTRTTYNHPIFEVVHRFNDCVLEFPNPPLIGSSEEQSSELDYSRNCYQCSTPLLDWGTTYMYMDYLFCCNECRLKACVTRNWYKKVMKCAEEQIDFGEHSISEMEKNADFTILAEQM</sequence>
<proteinExistence type="predicted"/>
<evidence type="ECO:0000313" key="2">
    <source>
        <dbReference type="Proteomes" id="UP001567538"/>
    </source>
</evidence>
<evidence type="ECO:0008006" key="3">
    <source>
        <dbReference type="Google" id="ProtNLM"/>
    </source>
</evidence>
<name>A0ABD1I8R0_SALDI</name>
<dbReference type="EMBL" id="JBEAFC010000003">
    <property type="protein sequence ID" value="KAL1565114.1"/>
    <property type="molecule type" value="Genomic_DNA"/>
</dbReference>
<reference evidence="1 2" key="1">
    <citation type="submission" date="2024-06" db="EMBL/GenBank/DDBJ databases">
        <title>A chromosome level genome sequence of Diviner's sage (Salvia divinorum).</title>
        <authorList>
            <person name="Ford S.A."/>
            <person name="Ro D.-K."/>
            <person name="Ness R.W."/>
            <person name="Phillips M.A."/>
        </authorList>
    </citation>
    <scope>NUCLEOTIDE SEQUENCE [LARGE SCALE GENOMIC DNA]</scope>
    <source>
        <strain evidence="1">SAF-2024a</strain>
        <tissue evidence="1">Leaf</tissue>
    </source>
</reference>
<dbReference type="Proteomes" id="UP001567538">
    <property type="component" value="Unassembled WGS sequence"/>
</dbReference>
<keyword evidence="2" id="KW-1185">Reference proteome</keyword>
<accession>A0ABD1I8R0</accession>